<dbReference type="InterPro" id="IPR022225">
    <property type="entry name" value="Phage_tail_fibre_N"/>
</dbReference>
<dbReference type="Pfam" id="PF12571">
    <property type="entry name" value="Phage_tail_fib"/>
    <property type="match status" value="1"/>
</dbReference>
<protein>
    <submittedName>
        <fullName evidence="4">Phage tail protein</fullName>
    </submittedName>
</protein>
<comment type="caution">
    <text evidence="4">The sequence shown here is derived from an EMBL/GenBank/DDBJ whole genome shotgun (WGS) entry which is preliminary data.</text>
</comment>
<sequence length="625" mass="66372">MTAKYRALLTEQGKALLANAAATGQKLEITHMAVGDGGGSPTQPDESQTKLVNEKRRAELNSLQIDTGNSNQVIAEQVIPEDVGGWWIRELGLYDKNGVLVALANTPDTYKPQLTEGAGRTQVVRMVLLVKGDANATIVADKTALLVSRDTLSAAITEHARSRNHPDATLQAKGFTQLSNDSNSGSETLAATPKAVKAVNDASLKIAANLKDLPNKSVARGNLELGTAATRNVGAQKTNLMEVGAFGIGLGPVHRDDVFSNLGEIYRVTSASKNAPGGGVYGVLNLPIDGGPSSGYLAIQTNGSSYIGTSTTADKPLSWTRIYTTGFKPTAADVGAFSKEEAEGRFVKQKGDTITGGLTVNGAIESKSGITTPSLVVNGNTTIAGQLTTKAGIELFGASPYIDFHYGNSNSDFDVRLINDNKGTLAFHGNEYYVNGKLSATGDVWIGGRASINGTTAFNGGDYLLKQGNFTNQDGSRQTNGVRLQGQGNLISDIYHYEKVGSYHELGIHVANGGADGWFTFRNNGELRANGTLFAAGAAYQTNGDINGSIWGGYLSNYLNHNFVRDIRLGNVESAGAWKGPGFYDAPGYVLTGAHNYNTDEYIDHIFRRPLQKHIGGNWVTVWSV</sequence>
<proteinExistence type="predicted"/>
<dbReference type="AlphaFoldDB" id="A0A9X9BXT3"/>
<dbReference type="PANTHER" id="PTHR35191:SF1">
    <property type="entry name" value="PROPHAGE SIDE TAIL FIBER PROTEIN HOMOLOG STFQ-RELATED"/>
    <property type="match status" value="1"/>
</dbReference>
<evidence type="ECO:0000256" key="1">
    <source>
        <dbReference type="ARBA" id="ARBA00004328"/>
    </source>
</evidence>
<dbReference type="RefSeq" id="WP_147839183.1">
    <property type="nucleotide sequence ID" value="NZ_VOUP01000051.1"/>
</dbReference>
<dbReference type="GO" id="GO:0046718">
    <property type="term" value="P:symbiont entry into host cell"/>
    <property type="evidence" value="ECO:0007669"/>
    <property type="project" value="InterPro"/>
</dbReference>
<keyword evidence="2" id="KW-0945">Host-virus interaction</keyword>
<gene>
    <name evidence="4" type="ORF">FOT63_24560</name>
</gene>
<evidence type="ECO:0000313" key="4">
    <source>
        <dbReference type="EMBL" id="TXE23098.1"/>
    </source>
</evidence>
<evidence type="ECO:0000256" key="2">
    <source>
        <dbReference type="ARBA" id="ARBA00022581"/>
    </source>
</evidence>
<evidence type="ECO:0000313" key="5">
    <source>
        <dbReference type="Proteomes" id="UP000321307"/>
    </source>
</evidence>
<dbReference type="PANTHER" id="PTHR35191">
    <property type="entry name" value="PROPHAGE SIDE TAIL FIBER PROTEIN HOMOLOG STFQ-RELATED"/>
    <property type="match status" value="1"/>
</dbReference>
<dbReference type="Proteomes" id="UP000321307">
    <property type="component" value="Unassembled WGS sequence"/>
</dbReference>
<evidence type="ECO:0000259" key="3">
    <source>
        <dbReference type="Pfam" id="PF12571"/>
    </source>
</evidence>
<accession>A0A9X9BXT3</accession>
<reference evidence="4 5" key="1">
    <citation type="submission" date="2019-07" db="EMBL/GenBank/DDBJ databases">
        <title>Serratia strains were isolated from fresh produce.</title>
        <authorList>
            <person name="Cho G.-S."/>
            <person name="Stein M."/>
            <person name="Lee W."/>
            <person name="Suh S.H."/>
            <person name="Franz C.M.A.P."/>
        </authorList>
    </citation>
    <scope>NUCLEOTIDE SEQUENCE [LARGE SCALE GENOMIC DNA]</scope>
    <source>
        <strain evidence="4 5">S17</strain>
    </source>
</reference>
<feature type="domain" description="Phage tail fibre protein N-terminal" evidence="3">
    <location>
        <begin position="1"/>
        <end position="150"/>
    </location>
</feature>
<dbReference type="Gene3D" id="6.20.70.20">
    <property type="match status" value="1"/>
</dbReference>
<dbReference type="GO" id="GO:0019062">
    <property type="term" value="P:virion attachment to host cell"/>
    <property type="evidence" value="ECO:0007669"/>
    <property type="project" value="InterPro"/>
</dbReference>
<dbReference type="InterPro" id="IPR005068">
    <property type="entry name" value="Phage_lambda_Stf-r2"/>
</dbReference>
<comment type="subcellular location">
    <subcellularLocation>
        <location evidence="1">Virion</location>
    </subcellularLocation>
</comment>
<name>A0A9X9BXT3_9GAMM</name>
<organism evidence="4 5">
    <name type="scientific">Serratia ureilytica</name>
    <dbReference type="NCBI Taxonomy" id="300181"/>
    <lineage>
        <taxon>Bacteria</taxon>
        <taxon>Pseudomonadati</taxon>
        <taxon>Pseudomonadota</taxon>
        <taxon>Gammaproteobacteria</taxon>
        <taxon>Enterobacterales</taxon>
        <taxon>Yersiniaceae</taxon>
        <taxon>Serratia</taxon>
    </lineage>
</organism>
<dbReference type="InterPro" id="IPR051934">
    <property type="entry name" value="Phage_Tail_Fiber_Structural"/>
</dbReference>
<dbReference type="Pfam" id="PF03406">
    <property type="entry name" value="Phage_fiber_2"/>
    <property type="match status" value="1"/>
</dbReference>
<dbReference type="EMBL" id="VOUP01000051">
    <property type="protein sequence ID" value="TXE23098.1"/>
    <property type="molecule type" value="Genomic_DNA"/>
</dbReference>